<evidence type="ECO:0000313" key="5">
    <source>
        <dbReference type="Proteomes" id="UP000652567"/>
    </source>
</evidence>
<comment type="caution">
    <text evidence="4">The sequence shown here is derived from an EMBL/GenBank/DDBJ whole genome shotgun (WGS) entry which is preliminary data.</text>
</comment>
<dbReference type="InterPro" id="IPR007730">
    <property type="entry name" value="SPOR-like_dom"/>
</dbReference>
<feature type="transmembrane region" description="Helical" evidence="2">
    <location>
        <begin position="9"/>
        <end position="27"/>
    </location>
</feature>
<dbReference type="GO" id="GO:0042834">
    <property type="term" value="F:peptidoglycan binding"/>
    <property type="evidence" value="ECO:0007669"/>
    <property type="project" value="InterPro"/>
</dbReference>
<evidence type="ECO:0000256" key="1">
    <source>
        <dbReference type="SAM" id="MobiDB-lite"/>
    </source>
</evidence>
<evidence type="ECO:0000259" key="3">
    <source>
        <dbReference type="PROSITE" id="PS51724"/>
    </source>
</evidence>
<dbReference type="InterPro" id="IPR036680">
    <property type="entry name" value="SPOR-like_sf"/>
</dbReference>
<keyword evidence="2" id="KW-1133">Transmembrane helix</keyword>
<reference evidence="4" key="1">
    <citation type="submission" date="2018-07" db="EMBL/GenBank/DDBJ databases">
        <title>Genome assembly of strain Ka43.</title>
        <authorList>
            <person name="Kukolya J."/>
            <person name="Nagy I."/>
            <person name="Horvath B."/>
            <person name="Toth A."/>
        </authorList>
    </citation>
    <scope>NUCLEOTIDE SEQUENCE</scope>
    <source>
        <strain evidence="4">KB43</strain>
    </source>
</reference>
<dbReference type="Pfam" id="PF05036">
    <property type="entry name" value="SPOR"/>
    <property type="match status" value="1"/>
</dbReference>
<keyword evidence="2" id="KW-0812">Transmembrane</keyword>
<dbReference type="SUPFAM" id="SSF110997">
    <property type="entry name" value="Sporulation related repeat"/>
    <property type="match status" value="1"/>
</dbReference>
<dbReference type="GO" id="GO:0032506">
    <property type="term" value="P:cytokinetic process"/>
    <property type="evidence" value="ECO:0007669"/>
    <property type="project" value="TreeGrafter"/>
</dbReference>
<dbReference type="EMBL" id="PRDL01000001">
    <property type="protein sequence ID" value="MBE8717648.1"/>
    <property type="molecule type" value="Genomic_DNA"/>
</dbReference>
<dbReference type="PROSITE" id="PS51724">
    <property type="entry name" value="SPOR"/>
    <property type="match status" value="1"/>
</dbReference>
<dbReference type="GO" id="GO:0032153">
    <property type="term" value="C:cell division site"/>
    <property type="evidence" value="ECO:0007669"/>
    <property type="project" value="TreeGrafter"/>
</dbReference>
<dbReference type="PANTHER" id="PTHR38687">
    <property type="entry name" value="CELL DIVISION PROTEIN DEDD-RELATED"/>
    <property type="match status" value="1"/>
</dbReference>
<dbReference type="InterPro" id="IPR052521">
    <property type="entry name" value="Cell_div_SPOR-domain"/>
</dbReference>
<accession>A0A928V4E3</accession>
<feature type="domain" description="SPOR" evidence="3">
    <location>
        <begin position="130"/>
        <end position="209"/>
    </location>
</feature>
<dbReference type="Gene3D" id="3.30.70.1070">
    <property type="entry name" value="Sporulation related repeat"/>
    <property type="match status" value="1"/>
</dbReference>
<keyword evidence="5" id="KW-1185">Reference proteome</keyword>
<evidence type="ECO:0000256" key="2">
    <source>
        <dbReference type="SAM" id="Phobius"/>
    </source>
</evidence>
<organism evidence="4 5">
    <name type="scientific">Cellvibrio polysaccharolyticus</name>
    <dbReference type="NCBI Taxonomy" id="2082724"/>
    <lineage>
        <taxon>Bacteria</taxon>
        <taxon>Pseudomonadati</taxon>
        <taxon>Pseudomonadota</taxon>
        <taxon>Gammaproteobacteria</taxon>
        <taxon>Cellvibrionales</taxon>
        <taxon>Cellvibrionaceae</taxon>
        <taxon>Cellvibrio</taxon>
    </lineage>
</organism>
<dbReference type="Proteomes" id="UP000652567">
    <property type="component" value="Unassembled WGS sequence"/>
</dbReference>
<keyword evidence="2" id="KW-0472">Membrane</keyword>
<proteinExistence type="predicted"/>
<dbReference type="RefSeq" id="WP_193909606.1">
    <property type="nucleotide sequence ID" value="NZ_PRDL01000001.1"/>
</dbReference>
<dbReference type="GO" id="GO:0030428">
    <property type="term" value="C:cell septum"/>
    <property type="evidence" value="ECO:0007669"/>
    <property type="project" value="TreeGrafter"/>
</dbReference>
<gene>
    <name evidence="4" type="ORF">C4F51_10665</name>
</gene>
<feature type="region of interest" description="Disordered" evidence="1">
    <location>
        <begin position="34"/>
        <end position="86"/>
    </location>
</feature>
<name>A0A928V4E3_9GAMM</name>
<protein>
    <submittedName>
        <fullName evidence="4">SPOR domain-containing protein</fullName>
    </submittedName>
</protein>
<dbReference type="AlphaFoldDB" id="A0A928V4E3"/>
<evidence type="ECO:0000313" key="4">
    <source>
        <dbReference type="EMBL" id="MBE8717648.1"/>
    </source>
</evidence>
<dbReference type="PANTHER" id="PTHR38687:SF1">
    <property type="entry name" value="CELL DIVISION PROTEIN DEDD"/>
    <property type="match status" value="1"/>
</dbReference>
<sequence length="211" mass="22882">MREGLKQRLVGGFVLAALAVIFLPGLFKEQQGHRVDGESRIPPAPPAQTVEFSDPDATWDGEPAPQPETMFLPDDDASSDSFSLPQQPQVATESSVVAAQFSSSSLASSSSSSAASSAIAAVPAIPLDDKGIPQAWMVQLVSLSNREAAVKLRDDLQRDGYKAFIRDVKTDKGTFIRVFVGPNLNREESAKIKTELDQRLKTNAQIRRFEP</sequence>